<dbReference type="EMBL" id="JBHUIK010000001">
    <property type="protein sequence ID" value="MFD2212479.1"/>
    <property type="molecule type" value="Genomic_DNA"/>
</dbReference>
<evidence type="ECO:0000313" key="3">
    <source>
        <dbReference type="Proteomes" id="UP001597318"/>
    </source>
</evidence>
<proteinExistence type="predicted"/>
<organism evidence="2 3">
    <name type="scientific">Metabacillus endolithicus</name>
    <dbReference type="NCBI Taxonomy" id="1535204"/>
    <lineage>
        <taxon>Bacteria</taxon>
        <taxon>Bacillati</taxon>
        <taxon>Bacillota</taxon>
        <taxon>Bacilli</taxon>
        <taxon>Bacillales</taxon>
        <taxon>Bacillaceae</taxon>
        <taxon>Metabacillus</taxon>
    </lineage>
</organism>
<comment type="caution">
    <text evidence="2">The sequence shown here is derived from an EMBL/GenBank/DDBJ whole genome shotgun (WGS) entry which is preliminary data.</text>
</comment>
<gene>
    <name evidence="2" type="ORF">ACFSKK_02000</name>
</gene>
<keyword evidence="3" id="KW-1185">Reference proteome</keyword>
<dbReference type="Gene3D" id="3.10.180.10">
    <property type="entry name" value="2,3-Dihydroxybiphenyl 1,2-Dioxygenase, domain 1"/>
    <property type="match status" value="1"/>
</dbReference>
<reference evidence="3" key="1">
    <citation type="journal article" date="2019" name="Int. J. Syst. Evol. Microbiol.">
        <title>The Global Catalogue of Microorganisms (GCM) 10K type strain sequencing project: providing services to taxonomists for standard genome sequencing and annotation.</title>
        <authorList>
            <consortium name="The Broad Institute Genomics Platform"/>
            <consortium name="The Broad Institute Genome Sequencing Center for Infectious Disease"/>
            <person name="Wu L."/>
            <person name="Ma J."/>
        </authorList>
    </citation>
    <scope>NUCLEOTIDE SEQUENCE [LARGE SCALE GENOMIC DNA]</scope>
    <source>
        <strain evidence="3">CGMCC 1.15474</strain>
    </source>
</reference>
<dbReference type="SUPFAM" id="SSF54593">
    <property type="entry name" value="Glyoxalase/Bleomycin resistance protein/Dihydroxybiphenyl dioxygenase"/>
    <property type="match status" value="1"/>
</dbReference>
<dbReference type="InterPro" id="IPR029068">
    <property type="entry name" value="Glyas_Bleomycin-R_OHBP_Dase"/>
</dbReference>
<feature type="domain" description="VOC" evidence="1">
    <location>
        <begin position="7"/>
        <end position="118"/>
    </location>
</feature>
<sequence length="119" mass="13696">MSIILNKVGAIFIPVSDIKKAREWYCSLLNLEPTYEILLDHLCCIPMDNNGLNIVLDSKIYTKDSYARTPMFHFNTDDIHQAYQFMQEKGVEIVTNIEHGHSFNIKDPDGNMLMICKIS</sequence>
<accession>A0ABW5BU78</accession>
<protein>
    <submittedName>
        <fullName evidence="2">VOC family protein</fullName>
    </submittedName>
</protein>
<dbReference type="Proteomes" id="UP001597318">
    <property type="component" value="Unassembled WGS sequence"/>
</dbReference>
<evidence type="ECO:0000313" key="2">
    <source>
        <dbReference type="EMBL" id="MFD2212479.1"/>
    </source>
</evidence>
<evidence type="ECO:0000259" key="1">
    <source>
        <dbReference type="PROSITE" id="PS51819"/>
    </source>
</evidence>
<dbReference type="InterPro" id="IPR004360">
    <property type="entry name" value="Glyas_Fos-R_dOase_dom"/>
</dbReference>
<dbReference type="RefSeq" id="WP_121661749.1">
    <property type="nucleotide sequence ID" value="NZ_CP095550.1"/>
</dbReference>
<dbReference type="InterPro" id="IPR037523">
    <property type="entry name" value="VOC_core"/>
</dbReference>
<dbReference type="PROSITE" id="PS51819">
    <property type="entry name" value="VOC"/>
    <property type="match status" value="1"/>
</dbReference>
<dbReference type="Pfam" id="PF00903">
    <property type="entry name" value="Glyoxalase"/>
    <property type="match status" value="1"/>
</dbReference>
<name>A0ABW5BU78_9BACI</name>